<dbReference type="Gene3D" id="3.30.420.40">
    <property type="match status" value="2"/>
</dbReference>
<sequence length="679" mass="75236">MERAIGIDLGTAYTCAAIGRFDQVEIIPDLDDGCLTMPSCVAFTNKSRLVGSTAKNQAASNPSNTIFNAMRFIGRKFADPEVQYEVRHSSMRIVSINEKPAFKVEYQGKTKDVKPEEIIAMIIARVKENAEAYLGSKLKGAIFTVPAYFNQSQRQSIRDAAHIAGVGVYNFFSAPTAASLDYALNTLRTGKRNVLFVDVGAGTVNVKLSTIEEGIIAVQATAGDLHLGGEDFDIRIMEKMIQTFKRNTGHDLTISARGMLRLRKECEKAKCQLSYQKSTRLELDSLYSGIDFYWSITRKEFVEECTDLFRAILDPIEQVLKEGEIKDFRKSKESVNEVVLLGGSSRLPTIQELLAVYFEGKHISKILNPDESAARGAAIQASKFNPQDELPGGGLSRKLDECLVLNSIPFPIGFDTGNGVMEVAIKPHTMIPKKKSVLVSTWQDNQSELHLTALEGSVAQARHKNVTALGSYDSEALILGKTYEALILGKISIPVPLASRGVSHVEVTFDVDAQGRVGVTARDQSTGKSKYVSLDDYRRLSDYEIEKMEAEAAIYTANEHAEKKRIRAKNALEVEALEMRNHKLLSHPSAATAVEMRKTIDGVLEWLEKTEYADSSEYENKNSDLKRDFAGFIQQKSTRSTSCPQMIWPAQCHSISLEATPTFTSFKIISKSNHICKKL</sequence>
<dbReference type="InterPro" id="IPR018181">
    <property type="entry name" value="Heat_shock_70_CS"/>
</dbReference>
<keyword evidence="6" id="KW-1185">Reference proteome</keyword>
<dbReference type="GO" id="GO:0140662">
    <property type="term" value="F:ATP-dependent protein folding chaperone"/>
    <property type="evidence" value="ECO:0007669"/>
    <property type="project" value="InterPro"/>
</dbReference>
<dbReference type="Proteomes" id="UP000799750">
    <property type="component" value="Unassembled WGS sequence"/>
</dbReference>
<dbReference type="InterPro" id="IPR043129">
    <property type="entry name" value="ATPase_NBD"/>
</dbReference>
<evidence type="ECO:0000256" key="1">
    <source>
        <dbReference type="ARBA" id="ARBA00007381"/>
    </source>
</evidence>
<dbReference type="AlphaFoldDB" id="A0A6A6RBB9"/>
<gene>
    <name evidence="5" type="ORF">BU16DRAFT_546817</name>
</gene>
<dbReference type="Gene3D" id="3.30.30.30">
    <property type="match status" value="1"/>
</dbReference>
<dbReference type="CDD" id="cd24028">
    <property type="entry name" value="ASKHA_NBD_HSP70_HSPA1-like"/>
    <property type="match status" value="1"/>
</dbReference>
<evidence type="ECO:0000256" key="3">
    <source>
        <dbReference type="ARBA" id="ARBA00022840"/>
    </source>
</evidence>
<dbReference type="PROSITE" id="PS01036">
    <property type="entry name" value="HSP70_3"/>
    <property type="match status" value="1"/>
</dbReference>
<dbReference type="OrthoDB" id="2401965at2759"/>
<dbReference type="Gene3D" id="1.20.1270.10">
    <property type="match status" value="1"/>
</dbReference>
<name>A0A6A6RBB9_9PEZI</name>
<proteinExistence type="inferred from homology"/>
<keyword evidence="2 4" id="KW-0547">Nucleotide-binding</keyword>
<dbReference type="Pfam" id="PF00012">
    <property type="entry name" value="HSP70"/>
    <property type="match status" value="1"/>
</dbReference>
<evidence type="ECO:0000256" key="2">
    <source>
        <dbReference type="ARBA" id="ARBA00022741"/>
    </source>
</evidence>
<reference evidence="5" key="1">
    <citation type="journal article" date="2020" name="Stud. Mycol.">
        <title>101 Dothideomycetes genomes: a test case for predicting lifestyles and emergence of pathogens.</title>
        <authorList>
            <person name="Haridas S."/>
            <person name="Albert R."/>
            <person name="Binder M."/>
            <person name="Bloem J."/>
            <person name="Labutti K."/>
            <person name="Salamov A."/>
            <person name="Andreopoulos B."/>
            <person name="Baker S."/>
            <person name="Barry K."/>
            <person name="Bills G."/>
            <person name="Bluhm B."/>
            <person name="Cannon C."/>
            <person name="Castanera R."/>
            <person name="Culley D."/>
            <person name="Daum C."/>
            <person name="Ezra D."/>
            <person name="Gonzalez J."/>
            <person name="Henrissat B."/>
            <person name="Kuo A."/>
            <person name="Liang C."/>
            <person name="Lipzen A."/>
            <person name="Lutzoni F."/>
            <person name="Magnuson J."/>
            <person name="Mondo S."/>
            <person name="Nolan M."/>
            <person name="Ohm R."/>
            <person name="Pangilinan J."/>
            <person name="Park H.-J."/>
            <person name="Ramirez L."/>
            <person name="Alfaro M."/>
            <person name="Sun H."/>
            <person name="Tritt A."/>
            <person name="Yoshinaga Y."/>
            <person name="Zwiers L.-H."/>
            <person name="Turgeon B."/>
            <person name="Goodwin S."/>
            <person name="Spatafora J."/>
            <person name="Crous P."/>
            <person name="Grigoriev I."/>
        </authorList>
    </citation>
    <scope>NUCLEOTIDE SEQUENCE</scope>
    <source>
        <strain evidence="5">CBS 269.34</strain>
    </source>
</reference>
<dbReference type="InterPro" id="IPR029048">
    <property type="entry name" value="HSP70_C_sf"/>
</dbReference>
<keyword evidence="5" id="KW-0346">Stress response</keyword>
<dbReference type="Gene3D" id="3.90.640.10">
    <property type="entry name" value="Actin, Chain A, domain 4"/>
    <property type="match status" value="1"/>
</dbReference>
<dbReference type="PRINTS" id="PR00301">
    <property type="entry name" value="HEATSHOCK70"/>
</dbReference>
<evidence type="ECO:0000313" key="5">
    <source>
        <dbReference type="EMBL" id="KAF2501656.1"/>
    </source>
</evidence>
<protein>
    <submittedName>
        <fullName evidence="5">Heat shock protein HSS1</fullName>
    </submittedName>
</protein>
<dbReference type="SUPFAM" id="SSF100920">
    <property type="entry name" value="Heat shock protein 70kD (HSP70), peptide-binding domain"/>
    <property type="match status" value="1"/>
</dbReference>
<dbReference type="InterPro" id="IPR029047">
    <property type="entry name" value="HSP70_peptide-bd_sf"/>
</dbReference>
<dbReference type="FunFam" id="3.90.640.10:FF:000134">
    <property type="entry name" value="Heat shock cognate 71 kDa protein"/>
    <property type="match status" value="1"/>
</dbReference>
<evidence type="ECO:0000313" key="6">
    <source>
        <dbReference type="Proteomes" id="UP000799750"/>
    </source>
</evidence>
<comment type="similarity">
    <text evidence="1 4">Belongs to the heat shock protein 70 family.</text>
</comment>
<dbReference type="Gene3D" id="2.60.34.10">
    <property type="entry name" value="Substrate Binding Domain Of DNAk, Chain A, domain 1"/>
    <property type="match status" value="1"/>
</dbReference>
<evidence type="ECO:0000256" key="4">
    <source>
        <dbReference type="RuleBase" id="RU003322"/>
    </source>
</evidence>
<keyword evidence="3 4" id="KW-0067">ATP-binding</keyword>
<dbReference type="InterPro" id="IPR013126">
    <property type="entry name" value="Hsp_70_fam"/>
</dbReference>
<organism evidence="5 6">
    <name type="scientific">Lophium mytilinum</name>
    <dbReference type="NCBI Taxonomy" id="390894"/>
    <lineage>
        <taxon>Eukaryota</taxon>
        <taxon>Fungi</taxon>
        <taxon>Dikarya</taxon>
        <taxon>Ascomycota</taxon>
        <taxon>Pezizomycotina</taxon>
        <taxon>Dothideomycetes</taxon>
        <taxon>Pleosporomycetidae</taxon>
        <taxon>Mytilinidiales</taxon>
        <taxon>Mytilinidiaceae</taxon>
        <taxon>Lophium</taxon>
    </lineage>
</organism>
<dbReference type="PANTHER" id="PTHR19375">
    <property type="entry name" value="HEAT SHOCK PROTEIN 70KDA"/>
    <property type="match status" value="1"/>
</dbReference>
<dbReference type="SUPFAM" id="SSF53067">
    <property type="entry name" value="Actin-like ATPase domain"/>
    <property type="match status" value="2"/>
</dbReference>
<dbReference type="FunFam" id="3.30.30.30:FF:000002">
    <property type="entry name" value="Heat shock 70 kDa protein 4"/>
    <property type="match status" value="1"/>
</dbReference>
<dbReference type="GO" id="GO:0005524">
    <property type="term" value="F:ATP binding"/>
    <property type="evidence" value="ECO:0007669"/>
    <property type="project" value="UniProtKB-KW"/>
</dbReference>
<dbReference type="EMBL" id="MU004182">
    <property type="protein sequence ID" value="KAF2501656.1"/>
    <property type="molecule type" value="Genomic_DNA"/>
</dbReference>
<accession>A0A6A6RBB9</accession>